<dbReference type="PANTHER" id="PTHR23534:SF1">
    <property type="entry name" value="MAJOR FACILITATOR SUPERFAMILY PROTEIN"/>
    <property type="match status" value="1"/>
</dbReference>
<feature type="transmembrane region" description="Helical" evidence="4">
    <location>
        <begin position="12"/>
        <end position="39"/>
    </location>
</feature>
<dbReference type="KEGG" id="plia:E4191_09375"/>
<dbReference type="EMBL" id="CP038439">
    <property type="protein sequence ID" value="QBX34896.1"/>
    <property type="molecule type" value="Genomic_DNA"/>
</dbReference>
<evidence type="ECO:0000256" key="1">
    <source>
        <dbReference type="ARBA" id="ARBA00022692"/>
    </source>
</evidence>
<dbReference type="Gene3D" id="1.20.1250.20">
    <property type="entry name" value="MFS general substrate transporter like domains"/>
    <property type="match status" value="1"/>
</dbReference>
<sequence>MTDLARARRNTIVLVLAQAILGAQMSVIFIIGGLAGQILSPHPCLVTLPLSMIILGSALSARPLARFMQARGRQAGFLLAVVAGALGAAVAAAGLWVGSFWLFTAGSMLTGVYMSAQGFYRFAATDTAPEDYAPRAISWVMAGGLAAAIIGPALVRLTSDLTVVPFLATYLAVIALNLTGPFLFAFLDIPTPPARQDSDPAGRPMGQILRSPAIAVAMICGTVSYALMNLVMTSTPLAVVGCGFATSDAANIVSAHVLAMFAPSFVTGHLIARFGAEPIVGIGLAILAAAGTVALTGVELPQFYLTLILLGIGWNFGYIGATTMLTRAHAPEERGRVQGTNDLVVFGGVFLASLSSGGLMNCSGGSVQAGWNAVNLSMLPLLVLAGAALIWLALRPKPL</sequence>
<dbReference type="GO" id="GO:0022857">
    <property type="term" value="F:transmembrane transporter activity"/>
    <property type="evidence" value="ECO:0007669"/>
    <property type="project" value="InterPro"/>
</dbReference>
<feature type="transmembrane region" description="Helical" evidence="4">
    <location>
        <begin position="136"/>
        <end position="155"/>
    </location>
</feature>
<dbReference type="Proteomes" id="UP000296374">
    <property type="component" value="Chromosome"/>
</dbReference>
<dbReference type="AlphaFoldDB" id="A0A4P7HL62"/>
<organism evidence="6 7">
    <name type="scientific">Paracoccus liaowanqingii</name>
    <dbReference type="NCBI Taxonomy" id="2560053"/>
    <lineage>
        <taxon>Bacteria</taxon>
        <taxon>Pseudomonadati</taxon>
        <taxon>Pseudomonadota</taxon>
        <taxon>Alphaproteobacteria</taxon>
        <taxon>Rhodobacterales</taxon>
        <taxon>Paracoccaceae</taxon>
        <taxon>Paracoccus</taxon>
    </lineage>
</organism>
<gene>
    <name evidence="6" type="ORF">E4191_09375</name>
</gene>
<dbReference type="Pfam" id="PF07690">
    <property type="entry name" value="MFS_1"/>
    <property type="match status" value="1"/>
</dbReference>
<reference evidence="7" key="1">
    <citation type="submission" date="2019-03" db="EMBL/GenBank/DDBJ databases">
        <authorList>
            <person name="Li J."/>
        </authorList>
    </citation>
    <scope>NUCLEOTIDE SEQUENCE [LARGE SCALE GENOMIC DNA]</scope>
    <source>
        <strain evidence="7">2251</strain>
    </source>
</reference>
<dbReference type="InterPro" id="IPR011701">
    <property type="entry name" value="MFS"/>
</dbReference>
<feature type="transmembrane region" description="Helical" evidence="4">
    <location>
        <begin position="252"/>
        <end position="272"/>
    </location>
</feature>
<feature type="transmembrane region" description="Helical" evidence="4">
    <location>
        <begin position="77"/>
        <end position="97"/>
    </location>
</feature>
<proteinExistence type="predicted"/>
<feature type="transmembrane region" description="Helical" evidence="4">
    <location>
        <begin position="208"/>
        <end position="232"/>
    </location>
</feature>
<keyword evidence="3 4" id="KW-0472">Membrane</keyword>
<dbReference type="RefSeq" id="WP_135313183.1">
    <property type="nucleotide sequence ID" value="NZ_CP038439.1"/>
</dbReference>
<feature type="transmembrane region" description="Helical" evidence="4">
    <location>
        <begin position="303"/>
        <end position="322"/>
    </location>
</feature>
<accession>A0A4P7HL62</accession>
<feature type="transmembrane region" description="Helical" evidence="4">
    <location>
        <begin position="343"/>
        <end position="361"/>
    </location>
</feature>
<feature type="transmembrane region" description="Helical" evidence="4">
    <location>
        <begin position="373"/>
        <end position="394"/>
    </location>
</feature>
<dbReference type="SUPFAM" id="SSF103473">
    <property type="entry name" value="MFS general substrate transporter"/>
    <property type="match status" value="1"/>
</dbReference>
<keyword evidence="1 4" id="KW-0812">Transmembrane</keyword>
<protein>
    <submittedName>
        <fullName evidence="6">MFS transporter</fullName>
    </submittedName>
</protein>
<dbReference type="InterPro" id="IPR020846">
    <property type="entry name" value="MFS_dom"/>
</dbReference>
<evidence type="ECO:0000259" key="5">
    <source>
        <dbReference type="PROSITE" id="PS50850"/>
    </source>
</evidence>
<feature type="domain" description="Major facilitator superfamily (MFS) profile" evidence="5">
    <location>
        <begin position="213"/>
        <end position="399"/>
    </location>
</feature>
<evidence type="ECO:0000313" key="6">
    <source>
        <dbReference type="EMBL" id="QBX34896.1"/>
    </source>
</evidence>
<evidence type="ECO:0000256" key="3">
    <source>
        <dbReference type="ARBA" id="ARBA00023136"/>
    </source>
</evidence>
<feature type="transmembrane region" description="Helical" evidence="4">
    <location>
        <begin position="103"/>
        <end position="124"/>
    </location>
</feature>
<dbReference type="PROSITE" id="PS50850">
    <property type="entry name" value="MFS"/>
    <property type="match status" value="1"/>
</dbReference>
<feature type="transmembrane region" description="Helical" evidence="4">
    <location>
        <begin position="167"/>
        <end position="187"/>
    </location>
</feature>
<feature type="transmembrane region" description="Helical" evidence="4">
    <location>
        <begin position="279"/>
        <end position="297"/>
    </location>
</feature>
<keyword evidence="2 4" id="KW-1133">Transmembrane helix</keyword>
<feature type="transmembrane region" description="Helical" evidence="4">
    <location>
        <begin position="45"/>
        <end position="65"/>
    </location>
</feature>
<name>A0A4P7HL62_9RHOB</name>
<evidence type="ECO:0000256" key="4">
    <source>
        <dbReference type="SAM" id="Phobius"/>
    </source>
</evidence>
<evidence type="ECO:0000256" key="2">
    <source>
        <dbReference type="ARBA" id="ARBA00022989"/>
    </source>
</evidence>
<dbReference type="PANTHER" id="PTHR23534">
    <property type="entry name" value="MFS PERMEASE"/>
    <property type="match status" value="1"/>
</dbReference>
<evidence type="ECO:0000313" key="7">
    <source>
        <dbReference type="Proteomes" id="UP000296374"/>
    </source>
</evidence>
<dbReference type="InterPro" id="IPR036259">
    <property type="entry name" value="MFS_trans_sf"/>
</dbReference>